<evidence type="ECO:0000313" key="6">
    <source>
        <dbReference type="Proteomes" id="UP000257143"/>
    </source>
</evidence>
<organism evidence="5 6">
    <name type="scientific">Oceanobacillus arenosus</name>
    <dbReference type="NCBI Taxonomy" id="1229153"/>
    <lineage>
        <taxon>Bacteria</taxon>
        <taxon>Bacillati</taxon>
        <taxon>Bacillota</taxon>
        <taxon>Bacilli</taxon>
        <taxon>Bacillales</taxon>
        <taxon>Bacillaceae</taxon>
        <taxon>Oceanobacillus</taxon>
    </lineage>
</organism>
<dbReference type="PANTHER" id="PTHR43280:SF28">
    <property type="entry name" value="HTH-TYPE TRANSCRIPTIONAL ACTIVATOR RHAS"/>
    <property type="match status" value="1"/>
</dbReference>
<dbReference type="PANTHER" id="PTHR43280">
    <property type="entry name" value="ARAC-FAMILY TRANSCRIPTIONAL REGULATOR"/>
    <property type="match status" value="1"/>
</dbReference>
<sequence>MEPSRLIPTAMKLNQISNLNIYILDQYKDFIYYHEILKIPDFMPGSSQADIIDLHKKMDHDERVYSYINEWGLHYFGFRFPDKLDRYTIIIGPYLDVTPSIYSLSRNYNLSSLKGEELGEIIDEIHVLTTDQANSYASVLAQFKFMIEKEPKQIILVTNKAKEAEQTRIANTKLDEETELVELRYKIERDFMYAVEQGNKTEALKLIGSGNLLFSFSDRFPNQPIRRVKNILIIMNTMLRIAAKNSNVPTILIHRISEKYALQIENSKKLATLNQLQDSMIVAYCDLVAANALSHYSKMIQMAIEHIQTFYDQQLNMLEIADACNTHPSNLSRRFKKETGLTITAYQQMLRINRAKYLLVSDPLTIEEIAWIVGYEDSSYFARVFKKETGMTPTAYREAN</sequence>
<dbReference type="SMART" id="SM00342">
    <property type="entry name" value="HTH_ARAC"/>
    <property type="match status" value="1"/>
</dbReference>
<evidence type="ECO:0000256" key="1">
    <source>
        <dbReference type="ARBA" id="ARBA00023015"/>
    </source>
</evidence>
<evidence type="ECO:0000256" key="3">
    <source>
        <dbReference type="ARBA" id="ARBA00023163"/>
    </source>
</evidence>
<dbReference type="GO" id="GO:0043565">
    <property type="term" value="F:sequence-specific DNA binding"/>
    <property type="evidence" value="ECO:0007669"/>
    <property type="project" value="InterPro"/>
</dbReference>
<reference evidence="6" key="1">
    <citation type="submission" date="2017-11" db="EMBL/GenBank/DDBJ databases">
        <authorList>
            <person name="Zhu W."/>
        </authorList>
    </citation>
    <scope>NUCLEOTIDE SEQUENCE [LARGE SCALE GENOMIC DNA]</scope>
    <source>
        <strain evidence="6">CAU 1183</strain>
    </source>
</reference>
<evidence type="ECO:0000256" key="2">
    <source>
        <dbReference type="ARBA" id="ARBA00023125"/>
    </source>
</evidence>
<dbReference type="PROSITE" id="PS01124">
    <property type="entry name" value="HTH_ARAC_FAMILY_2"/>
    <property type="match status" value="1"/>
</dbReference>
<dbReference type="RefSeq" id="WP_115773538.1">
    <property type="nucleotide sequence ID" value="NZ_PIOC01000017.1"/>
</dbReference>
<keyword evidence="1" id="KW-0805">Transcription regulation</keyword>
<dbReference type="PRINTS" id="PR00032">
    <property type="entry name" value="HTHARAC"/>
</dbReference>
<protein>
    <recommendedName>
        <fullName evidence="4">HTH araC/xylS-type domain-containing protein</fullName>
    </recommendedName>
</protein>
<evidence type="ECO:0000259" key="4">
    <source>
        <dbReference type="PROSITE" id="PS01124"/>
    </source>
</evidence>
<comment type="caution">
    <text evidence="5">The sequence shown here is derived from an EMBL/GenBank/DDBJ whole genome shotgun (WGS) entry which is preliminary data.</text>
</comment>
<dbReference type="OrthoDB" id="247151at2"/>
<gene>
    <name evidence="5" type="ORF">CWR48_12330</name>
</gene>
<dbReference type="Gene3D" id="1.10.10.60">
    <property type="entry name" value="Homeodomain-like"/>
    <property type="match status" value="2"/>
</dbReference>
<keyword evidence="6" id="KW-1185">Reference proteome</keyword>
<feature type="domain" description="HTH araC/xylS-type" evidence="4">
    <location>
        <begin position="301"/>
        <end position="399"/>
    </location>
</feature>
<dbReference type="PROSITE" id="PS00041">
    <property type="entry name" value="HTH_ARAC_FAMILY_1"/>
    <property type="match status" value="1"/>
</dbReference>
<keyword evidence="3" id="KW-0804">Transcription</keyword>
<evidence type="ECO:0000313" key="5">
    <source>
        <dbReference type="EMBL" id="RDW18359.1"/>
    </source>
</evidence>
<dbReference type="InterPro" id="IPR018060">
    <property type="entry name" value="HTH_AraC"/>
</dbReference>
<dbReference type="InterPro" id="IPR009057">
    <property type="entry name" value="Homeodomain-like_sf"/>
</dbReference>
<dbReference type="Pfam" id="PF12833">
    <property type="entry name" value="HTH_18"/>
    <property type="match status" value="1"/>
</dbReference>
<name>A0A3D8PT67_9BACI</name>
<dbReference type="SUPFAM" id="SSF46689">
    <property type="entry name" value="Homeodomain-like"/>
    <property type="match status" value="2"/>
</dbReference>
<proteinExistence type="predicted"/>
<dbReference type="InterPro" id="IPR018062">
    <property type="entry name" value="HTH_AraC-typ_CS"/>
</dbReference>
<accession>A0A3D8PT67</accession>
<dbReference type="GO" id="GO:0003700">
    <property type="term" value="F:DNA-binding transcription factor activity"/>
    <property type="evidence" value="ECO:0007669"/>
    <property type="project" value="InterPro"/>
</dbReference>
<dbReference type="Proteomes" id="UP000257143">
    <property type="component" value="Unassembled WGS sequence"/>
</dbReference>
<dbReference type="AlphaFoldDB" id="A0A3D8PT67"/>
<dbReference type="InterPro" id="IPR020449">
    <property type="entry name" value="Tscrpt_reg_AraC-type_HTH"/>
</dbReference>
<dbReference type="EMBL" id="PIOC01000017">
    <property type="protein sequence ID" value="RDW18359.1"/>
    <property type="molecule type" value="Genomic_DNA"/>
</dbReference>
<keyword evidence="2" id="KW-0238">DNA-binding</keyword>